<dbReference type="Proteomes" id="UP001597546">
    <property type="component" value="Unassembled WGS sequence"/>
</dbReference>
<dbReference type="InterPro" id="IPR001451">
    <property type="entry name" value="Hexapep"/>
</dbReference>
<keyword evidence="1" id="KW-0012">Acyltransferase</keyword>
<dbReference type="InterPro" id="IPR051159">
    <property type="entry name" value="Hexapeptide_acetyltransf"/>
</dbReference>
<name>A0ABW5TPP1_9SPHI</name>
<dbReference type="SUPFAM" id="SSF51161">
    <property type="entry name" value="Trimeric LpxA-like enzymes"/>
    <property type="match status" value="1"/>
</dbReference>
<keyword evidence="2" id="KW-1185">Reference proteome</keyword>
<organism evidence="1 2">
    <name type="scientific">Pedobacter alpinus</name>
    <dbReference type="NCBI Taxonomy" id="1590643"/>
    <lineage>
        <taxon>Bacteria</taxon>
        <taxon>Pseudomonadati</taxon>
        <taxon>Bacteroidota</taxon>
        <taxon>Sphingobacteriia</taxon>
        <taxon>Sphingobacteriales</taxon>
        <taxon>Sphingobacteriaceae</taxon>
        <taxon>Pedobacter</taxon>
    </lineage>
</organism>
<dbReference type="PANTHER" id="PTHR23416">
    <property type="entry name" value="SIALIC ACID SYNTHASE-RELATED"/>
    <property type="match status" value="1"/>
</dbReference>
<dbReference type="Gene3D" id="2.160.10.10">
    <property type="entry name" value="Hexapeptide repeat proteins"/>
    <property type="match status" value="1"/>
</dbReference>
<reference evidence="2" key="1">
    <citation type="journal article" date="2019" name="Int. J. Syst. Evol. Microbiol.">
        <title>The Global Catalogue of Microorganisms (GCM) 10K type strain sequencing project: providing services to taxonomists for standard genome sequencing and annotation.</title>
        <authorList>
            <consortium name="The Broad Institute Genomics Platform"/>
            <consortium name="The Broad Institute Genome Sequencing Center for Infectious Disease"/>
            <person name="Wu L."/>
            <person name="Ma J."/>
        </authorList>
    </citation>
    <scope>NUCLEOTIDE SEQUENCE [LARGE SCALE GENOMIC DNA]</scope>
    <source>
        <strain evidence="2">KCTC 42456</strain>
    </source>
</reference>
<keyword evidence="1" id="KW-0808">Transferase</keyword>
<gene>
    <name evidence="1" type="ORF">ACFSSE_05005</name>
</gene>
<dbReference type="InterPro" id="IPR011004">
    <property type="entry name" value="Trimer_LpxA-like_sf"/>
</dbReference>
<dbReference type="Pfam" id="PF00132">
    <property type="entry name" value="Hexapep"/>
    <property type="match status" value="1"/>
</dbReference>
<sequence>MKLFLQKVLRYFIRILNITEILAEESNRANVLNCRKTCLANNVTFHKNALIHNGQNNPNQIVIGELSQIAGTLLIFKYGGKITIGKNCYIGDLTRIWSGEEITIGNNVLISHNVNIMDTNAHEIDTKERINRYQDLIKNGLWTTKGSILNAPISIGDNVWISFNVTILKGVTIGEGAIIGAGSIVTKDIPPYSLSMGNPCKVIKLLNDVE</sequence>
<evidence type="ECO:0000313" key="2">
    <source>
        <dbReference type="Proteomes" id="UP001597546"/>
    </source>
</evidence>
<evidence type="ECO:0000313" key="1">
    <source>
        <dbReference type="EMBL" id="MFD2731056.1"/>
    </source>
</evidence>
<proteinExistence type="predicted"/>
<dbReference type="EMBL" id="JBHULV010000014">
    <property type="protein sequence ID" value="MFD2731056.1"/>
    <property type="molecule type" value="Genomic_DNA"/>
</dbReference>
<comment type="caution">
    <text evidence="1">The sequence shown here is derived from an EMBL/GenBank/DDBJ whole genome shotgun (WGS) entry which is preliminary data.</text>
</comment>
<protein>
    <submittedName>
        <fullName evidence="1">Acyltransferase</fullName>
    </submittedName>
</protein>
<dbReference type="GO" id="GO:0016746">
    <property type="term" value="F:acyltransferase activity"/>
    <property type="evidence" value="ECO:0007669"/>
    <property type="project" value="UniProtKB-KW"/>
</dbReference>
<accession>A0ABW5TPP1</accession>